<proteinExistence type="predicted"/>
<accession>A0AAQ3WND7</accession>
<gene>
    <name evidence="1" type="ORF">U9M48_017221</name>
</gene>
<keyword evidence="2" id="KW-1185">Reference proteome</keyword>
<sequence length="264" mass="28380">MEDVGLGCIYRYLEASSGEWKLRWWAAFSQTRIVQRSHQKLNYREQSNMASVLCTPCPAAPSTTELRHLAQFSDGVRLRSRQIPPATSHAFSRACGGRATLLDGASASASASARCRRMCPPSAWPMANSSPQTGHSCTLGLAGCAGVGVGSSVGWRPRQRSAAAVCCWCWSSCLGRLWLARWPPSAWNVGNCRLHVLHSNTRPCAPRPSSTAGNGSAWPCPWPWRMRCCCCACARSTSRRAVSTAPAACSSHAALSLLPVVMAG</sequence>
<dbReference type="EMBL" id="CP144748">
    <property type="protein sequence ID" value="WVZ68262.1"/>
    <property type="molecule type" value="Genomic_DNA"/>
</dbReference>
<name>A0AAQ3WND7_PASNO</name>
<reference evidence="1 2" key="1">
    <citation type="submission" date="2024-02" db="EMBL/GenBank/DDBJ databases">
        <title>High-quality chromosome-scale genome assembly of Pensacola bahiagrass (Paspalum notatum Flugge var. saurae).</title>
        <authorList>
            <person name="Vega J.M."/>
            <person name="Podio M."/>
            <person name="Orjuela J."/>
            <person name="Siena L.A."/>
            <person name="Pessino S.C."/>
            <person name="Combes M.C."/>
            <person name="Mariac C."/>
            <person name="Albertini E."/>
            <person name="Pupilli F."/>
            <person name="Ortiz J.P.A."/>
            <person name="Leblanc O."/>
        </authorList>
    </citation>
    <scope>NUCLEOTIDE SEQUENCE [LARGE SCALE GENOMIC DNA]</scope>
    <source>
        <strain evidence="1">R1</strain>
        <tissue evidence="1">Leaf</tissue>
    </source>
</reference>
<dbReference type="Proteomes" id="UP001341281">
    <property type="component" value="Chromosome 04"/>
</dbReference>
<evidence type="ECO:0000313" key="1">
    <source>
        <dbReference type="EMBL" id="WVZ68262.1"/>
    </source>
</evidence>
<organism evidence="1 2">
    <name type="scientific">Paspalum notatum var. saurae</name>
    <dbReference type="NCBI Taxonomy" id="547442"/>
    <lineage>
        <taxon>Eukaryota</taxon>
        <taxon>Viridiplantae</taxon>
        <taxon>Streptophyta</taxon>
        <taxon>Embryophyta</taxon>
        <taxon>Tracheophyta</taxon>
        <taxon>Spermatophyta</taxon>
        <taxon>Magnoliopsida</taxon>
        <taxon>Liliopsida</taxon>
        <taxon>Poales</taxon>
        <taxon>Poaceae</taxon>
        <taxon>PACMAD clade</taxon>
        <taxon>Panicoideae</taxon>
        <taxon>Andropogonodae</taxon>
        <taxon>Paspaleae</taxon>
        <taxon>Paspalinae</taxon>
        <taxon>Paspalum</taxon>
    </lineage>
</organism>
<evidence type="ECO:0000313" key="2">
    <source>
        <dbReference type="Proteomes" id="UP001341281"/>
    </source>
</evidence>
<protein>
    <submittedName>
        <fullName evidence="1">Uncharacterized protein</fullName>
    </submittedName>
</protein>
<dbReference type="AlphaFoldDB" id="A0AAQ3WND7"/>